<dbReference type="Pfam" id="PF00196">
    <property type="entry name" value="GerE"/>
    <property type="match status" value="1"/>
</dbReference>
<evidence type="ECO:0000313" key="6">
    <source>
        <dbReference type="Proteomes" id="UP001595776"/>
    </source>
</evidence>
<protein>
    <submittedName>
        <fullName evidence="5">LuxR C-terminal-related transcriptional regulator</fullName>
    </submittedName>
</protein>
<dbReference type="SMART" id="SM00421">
    <property type="entry name" value="HTH_LUXR"/>
    <property type="match status" value="1"/>
</dbReference>
<proteinExistence type="predicted"/>
<comment type="caution">
    <text evidence="5">The sequence shown here is derived from an EMBL/GenBank/DDBJ whole genome shotgun (WGS) entry which is preliminary data.</text>
</comment>
<dbReference type="Gene3D" id="1.10.10.10">
    <property type="entry name" value="Winged helix-like DNA-binding domain superfamily/Winged helix DNA-binding domain"/>
    <property type="match status" value="1"/>
</dbReference>
<dbReference type="RefSeq" id="WP_068146650.1">
    <property type="nucleotide sequence ID" value="NZ_JBHSCR010000017.1"/>
</dbReference>
<dbReference type="InterPro" id="IPR036388">
    <property type="entry name" value="WH-like_DNA-bd_sf"/>
</dbReference>
<keyword evidence="3" id="KW-0804">Transcription</keyword>
<evidence type="ECO:0000256" key="2">
    <source>
        <dbReference type="ARBA" id="ARBA00023125"/>
    </source>
</evidence>
<keyword evidence="2" id="KW-0238">DNA-binding</keyword>
<evidence type="ECO:0000256" key="1">
    <source>
        <dbReference type="ARBA" id="ARBA00023015"/>
    </source>
</evidence>
<dbReference type="Proteomes" id="UP001595776">
    <property type="component" value="Unassembled WGS sequence"/>
</dbReference>
<dbReference type="InterPro" id="IPR000792">
    <property type="entry name" value="Tscrpt_reg_LuxR_C"/>
</dbReference>
<dbReference type="PROSITE" id="PS50043">
    <property type="entry name" value="HTH_LUXR_2"/>
    <property type="match status" value="1"/>
</dbReference>
<feature type="domain" description="HTH luxR-type" evidence="4">
    <location>
        <begin position="216"/>
        <end position="281"/>
    </location>
</feature>
<organism evidence="5 6">
    <name type="scientific">Kordiimonas lipolytica</name>
    <dbReference type="NCBI Taxonomy" id="1662421"/>
    <lineage>
        <taxon>Bacteria</taxon>
        <taxon>Pseudomonadati</taxon>
        <taxon>Pseudomonadota</taxon>
        <taxon>Alphaproteobacteria</taxon>
        <taxon>Kordiimonadales</taxon>
        <taxon>Kordiimonadaceae</taxon>
        <taxon>Kordiimonas</taxon>
    </lineage>
</organism>
<evidence type="ECO:0000259" key="4">
    <source>
        <dbReference type="PROSITE" id="PS50043"/>
    </source>
</evidence>
<dbReference type="PROSITE" id="PS00622">
    <property type="entry name" value="HTH_LUXR_1"/>
    <property type="match status" value="1"/>
</dbReference>
<name>A0ABV8UGA7_9PROT</name>
<dbReference type="PANTHER" id="PTHR44688:SF16">
    <property type="entry name" value="DNA-BINDING TRANSCRIPTIONAL ACTIVATOR DEVR_DOSR"/>
    <property type="match status" value="1"/>
</dbReference>
<sequence>MTTRTDFANLVKNCPATADLLAEVAKLTRAVGEEIFEGRMIDFLSAVVPVDHCVVFTYTNSGEAGHLFTHSRMPADAAEQLARAYVEKFHTEDPNYQDIQKLENKRYHTLERRQGMSQGYDPAYKNHFFDSSGLIDKAAAVGKVEDGKVYCNFYRLAGSDTYTDDEWDALCAVMPLVTALVAKHYELSKARGLVFQDNGSENIIRKSIVHNMVSSDVAAFDVLTEREKQVCERILLGFTTAGIGLDLDIAPTSVATYRKRAYAKLNISSQNELFSLCLRNRRAS</sequence>
<keyword evidence="1" id="KW-0805">Transcription regulation</keyword>
<gene>
    <name evidence="5" type="ORF">ACFO5Q_16670</name>
</gene>
<dbReference type="PANTHER" id="PTHR44688">
    <property type="entry name" value="DNA-BINDING TRANSCRIPTIONAL ACTIVATOR DEVR_DOSR"/>
    <property type="match status" value="1"/>
</dbReference>
<dbReference type="SUPFAM" id="SSF46894">
    <property type="entry name" value="C-terminal effector domain of the bipartite response regulators"/>
    <property type="match status" value="1"/>
</dbReference>
<dbReference type="InterPro" id="IPR016032">
    <property type="entry name" value="Sig_transdc_resp-reg_C-effctor"/>
</dbReference>
<evidence type="ECO:0000256" key="3">
    <source>
        <dbReference type="ARBA" id="ARBA00023163"/>
    </source>
</evidence>
<accession>A0ABV8UGA7</accession>
<evidence type="ECO:0000313" key="5">
    <source>
        <dbReference type="EMBL" id="MFC4349489.1"/>
    </source>
</evidence>
<keyword evidence="6" id="KW-1185">Reference proteome</keyword>
<dbReference type="EMBL" id="JBHSCR010000017">
    <property type="protein sequence ID" value="MFC4349489.1"/>
    <property type="molecule type" value="Genomic_DNA"/>
</dbReference>
<reference evidence="6" key="1">
    <citation type="journal article" date="2019" name="Int. J. Syst. Evol. Microbiol.">
        <title>The Global Catalogue of Microorganisms (GCM) 10K type strain sequencing project: providing services to taxonomists for standard genome sequencing and annotation.</title>
        <authorList>
            <consortium name="The Broad Institute Genomics Platform"/>
            <consortium name="The Broad Institute Genome Sequencing Center for Infectious Disease"/>
            <person name="Wu L."/>
            <person name="Ma J."/>
        </authorList>
    </citation>
    <scope>NUCLEOTIDE SEQUENCE [LARGE SCALE GENOMIC DNA]</scope>
    <source>
        <strain evidence="6">CGMCC 1.15304</strain>
    </source>
</reference>